<dbReference type="HOGENOM" id="CLU_2971752_0_0_11"/>
<reference evidence="1" key="1">
    <citation type="submission" date="2009-01" db="EMBL/GenBank/DDBJ databases">
        <authorList>
            <person name="Qin X."/>
            <person name="Bachman B."/>
            <person name="Battles P."/>
            <person name="Bell A."/>
            <person name="Bess C."/>
            <person name="Bickham C."/>
            <person name="Chaboub L."/>
            <person name="Chen D."/>
            <person name="Coyle M."/>
            <person name="Deiros D.R."/>
            <person name="Dinh H."/>
            <person name="Forbes L."/>
            <person name="Fowler G."/>
            <person name="Francisco L."/>
            <person name="Fu Q."/>
            <person name="Gubbala S."/>
            <person name="Hale W."/>
            <person name="Han Y."/>
            <person name="Hemphill L."/>
            <person name="Highlander S.K."/>
            <person name="Hirani K."/>
            <person name="Hogues M."/>
            <person name="Jackson L."/>
            <person name="Jakkamsetti A."/>
            <person name="Javaid M."/>
            <person name="Jiang H."/>
            <person name="Korchina V."/>
            <person name="Kovar C."/>
            <person name="Lara F."/>
            <person name="Lee S."/>
            <person name="Mata R."/>
            <person name="Mathew T."/>
            <person name="Moen C."/>
            <person name="Morales K."/>
            <person name="Munidasa M."/>
            <person name="Nazareth L."/>
            <person name="Ngo R."/>
            <person name="Nguyen L."/>
            <person name="Okwuonu G."/>
            <person name="Ongeri F."/>
            <person name="Patil S."/>
            <person name="Petrosino J."/>
            <person name="Pham C."/>
            <person name="Pham P."/>
            <person name="Pu L.-L."/>
            <person name="Puazo M."/>
            <person name="Raj R."/>
            <person name="Reid J."/>
            <person name="Rouhana J."/>
            <person name="Saada N."/>
            <person name="Shang Y."/>
            <person name="Simmons D."/>
            <person name="Thornton R."/>
            <person name="Warren J."/>
            <person name="Weissenberger G."/>
            <person name="Zhang J."/>
            <person name="Zhang L."/>
            <person name="Zhou C."/>
            <person name="Zhu D."/>
            <person name="Muzny D."/>
            <person name="Worley K."/>
            <person name="Gibbs R."/>
        </authorList>
    </citation>
    <scope>NUCLEOTIDE SEQUENCE [LARGE SCALE GENOMIC DNA]</scope>
    <source>
        <strain evidence="1">DSM 44291</strain>
    </source>
</reference>
<accession>C0XT62</accession>
<comment type="caution">
    <text evidence="1">The sequence shown here is derived from an EMBL/GenBank/DDBJ whole genome shotgun (WGS) entry which is preliminary data.</text>
</comment>
<dbReference type="EMBL" id="ACHJ01000123">
    <property type="protein sequence ID" value="EEI16601.1"/>
    <property type="molecule type" value="Genomic_DNA"/>
</dbReference>
<evidence type="ECO:0000313" key="2">
    <source>
        <dbReference type="Proteomes" id="UP000006196"/>
    </source>
</evidence>
<protein>
    <submittedName>
        <fullName evidence="1">Uncharacterized protein</fullName>
    </submittedName>
</protein>
<evidence type="ECO:0000313" key="1">
    <source>
        <dbReference type="EMBL" id="EEI16601.1"/>
    </source>
</evidence>
<proteinExistence type="predicted"/>
<dbReference type="Proteomes" id="UP000006196">
    <property type="component" value="Unassembled WGS sequence"/>
</dbReference>
<sequence length="58" mass="6140">MRRGVRDNVNKVISRAHGRTNRQVVTPQGCGDVQSSEGIFLQLGDEMVGGSVGGKVSV</sequence>
<organism evidence="1 2">
    <name type="scientific">Corynebacterium lipophiloflavum (strain ATCC 700352 / DSM 44291 / CCUG 37336 / JCM 10383 / DMMZ 1944)</name>
    <dbReference type="NCBI Taxonomy" id="525263"/>
    <lineage>
        <taxon>Bacteria</taxon>
        <taxon>Bacillati</taxon>
        <taxon>Actinomycetota</taxon>
        <taxon>Actinomycetes</taxon>
        <taxon>Mycobacteriales</taxon>
        <taxon>Corynebacteriaceae</taxon>
        <taxon>Corynebacterium</taxon>
    </lineage>
</organism>
<dbReference type="AlphaFoldDB" id="C0XT62"/>
<name>C0XT62_CORLD</name>
<gene>
    <name evidence="1" type="ORF">HMPREF0298_1632</name>
</gene>
<keyword evidence="2" id="KW-1185">Reference proteome</keyword>
<dbReference type="STRING" id="525263.HMPREF0298_1632"/>